<evidence type="ECO:0000256" key="1">
    <source>
        <dbReference type="SAM" id="MobiDB-lite"/>
    </source>
</evidence>
<sequence>MSEHTEQSLTFDSESSGPRPPASAATTTAAAGPSSSYHRNNSNSNSNINLSNIIGSTNNLSSAKSHTYSPIYNHHNKNGSIANASATADLASSKQPGTSNMSTAALPLSSLSFGRGNSILQYSRKRGGPMTLYVRAASSDDSDTSVLPADTRDDVTSAVAQVNEETPDESAQDESVTSYIFNMLEMGASSIHNLKNVIPDILRHPQKTRFVTEILVFVFFFITFIFLLGVTQERIEWMAKISAYNNEQGLLVSTSLTEELLEKSNELNELKMPIKRTSPDVLEKASMLMKNISDSREISVKLLHSRLLYPGPVEDIKFLLEEHVAYKINLARLVREELEWLDKKKQILIGNRDSPVESQVRLKPKQKSQWYQQKSQKQHKQQDLKQQQQIRQEKRTEQHSKSEVMLQPARKEGMVSSVELFDTGLVNIFVSSLQYRVVAFFILIFLVMLYIRLF</sequence>
<name>A0A1X0P4D0_9TRYP</name>
<keyword evidence="4" id="KW-1185">Reference proteome</keyword>
<accession>A0A1X0P4D0</accession>
<dbReference type="VEuPathDB" id="TriTrypDB:TM35_000052870"/>
<feature type="region of interest" description="Disordered" evidence="1">
    <location>
        <begin position="371"/>
        <end position="406"/>
    </location>
</feature>
<dbReference type="RefSeq" id="XP_028885757.1">
    <property type="nucleotide sequence ID" value="XM_029022942.1"/>
</dbReference>
<dbReference type="AlphaFoldDB" id="A0A1X0P4D0"/>
<protein>
    <submittedName>
        <fullName evidence="3">Uncharacterized protein</fullName>
    </submittedName>
</protein>
<keyword evidence="2" id="KW-1133">Transmembrane helix</keyword>
<keyword evidence="2" id="KW-0472">Membrane</keyword>
<reference evidence="3 4" key="1">
    <citation type="submission" date="2017-03" db="EMBL/GenBank/DDBJ databases">
        <title>An alternative strategy for trypanosome survival in the mammalian bloodstream revealed through genome and transcriptome analysis of the ubiquitous bovine parasite Trypanosoma (Megatrypanum) theileri.</title>
        <authorList>
            <person name="Kelly S."/>
            <person name="Ivens A."/>
            <person name="Mott A."/>
            <person name="O'Neill E."/>
            <person name="Emms D."/>
            <person name="Macleod O."/>
            <person name="Voorheis P."/>
            <person name="Matthews J."/>
            <person name="Matthews K."/>
            <person name="Carrington M."/>
        </authorList>
    </citation>
    <scope>NUCLEOTIDE SEQUENCE [LARGE SCALE GENOMIC DNA]</scope>
    <source>
        <strain evidence="3">Edinburgh</strain>
    </source>
</reference>
<gene>
    <name evidence="3" type="ORF">TM35_000052870</name>
</gene>
<feature type="compositionally biased region" description="Basic and acidic residues" evidence="1">
    <location>
        <begin position="391"/>
        <end position="402"/>
    </location>
</feature>
<evidence type="ECO:0000313" key="3">
    <source>
        <dbReference type="EMBL" id="ORC91691.1"/>
    </source>
</evidence>
<dbReference type="GeneID" id="39982722"/>
<feature type="transmembrane region" description="Helical" evidence="2">
    <location>
        <begin position="210"/>
        <end position="230"/>
    </location>
</feature>
<keyword evidence="2" id="KW-0812">Transmembrane</keyword>
<dbReference type="Proteomes" id="UP000192257">
    <property type="component" value="Unassembled WGS sequence"/>
</dbReference>
<evidence type="ECO:0000256" key="2">
    <source>
        <dbReference type="SAM" id="Phobius"/>
    </source>
</evidence>
<comment type="caution">
    <text evidence="3">The sequence shown here is derived from an EMBL/GenBank/DDBJ whole genome shotgun (WGS) entry which is preliminary data.</text>
</comment>
<feature type="region of interest" description="Disordered" evidence="1">
    <location>
        <begin position="1"/>
        <end position="44"/>
    </location>
</feature>
<proteinExistence type="predicted"/>
<organism evidence="3 4">
    <name type="scientific">Trypanosoma theileri</name>
    <dbReference type="NCBI Taxonomy" id="67003"/>
    <lineage>
        <taxon>Eukaryota</taxon>
        <taxon>Discoba</taxon>
        <taxon>Euglenozoa</taxon>
        <taxon>Kinetoplastea</taxon>
        <taxon>Metakinetoplastina</taxon>
        <taxon>Trypanosomatida</taxon>
        <taxon>Trypanosomatidae</taxon>
        <taxon>Trypanosoma</taxon>
    </lineage>
</organism>
<feature type="transmembrane region" description="Helical" evidence="2">
    <location>
        <begin position="435"/>
        <end position="453"/>
    </location>
</feature>
<evidence type="ECO:0000313" key="4">
    <source>
        <dbReference type="Proteomes" id="UP000192257"/>
    </source>
</evidence>
<dbReference type="EMBL" id="NBCO01000005">
    <property type="protein sequence ID" value="ORC91691.1"/>
    <property type="molecule type" value="Genomic_DNA"/>
</dbReference>
<feature type="compositionally biased region" description="Low complexity" evidence="1">
    <location>
        <begin position="22"/>
        <end position="44"/>
    </location>
</feature>
<dbReference type="OrthoDB" id="265427at2759"/>